<evidence type="ECO:0000313" key="1">
    <source>
        <dbReference type="EnsemblMetazoa" id="Aqu2.1.38837_001"/>
    </source>
</evidence>
<dbReference type="EnsemblMetazoa" id="Aqu2.1.38837_001">
    <property type="protein sequence ID" value="Aqu2.1.38837_001"/>
    <property type="gene ID" value="Aqu2.1.38837"/>
</dbReference>
<proteinExistence type="predicted"/>
<reference evidence="1" key="1">
    <citation type="submission" date="2017-05" db="UniProtKB">
        <authorList>
            <consortium name="EnsemblMetazoa"/>
        </authorList>
    </citation>
    <scope>IDENTIFICATION</scope>
</reference>
<protein>
    <submittedName>
        <fullName evidence="1">Uncharacterized protein</fullName>
    </submittedName>
</protein>
<accession>A0A1X7VH88</accession>
<dbReference type="AlphaFoldDB" id="A0A1X7VH88"/>
<dbReference type="InParanoid" id="A0A1X7VH88"/>
<sequence>MKLKLLERIGEAEDSEELNPLPVEDNEVIHMSDGDQQELPTTKKMKSVMDILLGEEVVTAIAAKTHWMKQYSLWRKSPSFGGKGALLSIHDSF</sequence>
<name>A0A1X7VH88_AMPQE</name>
<organism evidence="1">
    <name type="scientific">Amphimedon queenslandica</name>
    <name type="common">Sponge</name>
    <dbReference type="NCBI Taxonomy" id="400682"/>
    <lineage>
        <taxon>Eukaryota</taxon>
        <taxon>Metazoa</taxon>
        <taxon>Porifera</taxon>
        <taxon>Demospongiae</taxon>
        <taxon>Heteroscleromorpha</taxon>
        <taxon>Haplosclerida</taxon>
        <taxon>Niphatidae</taxon>
        <taxon>Amphimedon</taxon>
    </lineage>
</organism>